<dbReference type="AlphaFoldDB" id="A0AAW0R7F4"/>
<evidence type="ECO:0000313" key="2">
    <source>
        <dbReference type="Proteomes" id="UP001392437"/>
    </source>
</evidence>
<comment type="caution">
    <text evidence="1">The sequence shown here is derived from an EMBL/GenBank/DDBJ whole genome shotgun (WGS) entry which is preliminary data.</text>
</comment>
<evidence type="ECO:0000313" key="1">
    <source>
        <dbReference type="EMBL" id="KAK8129724.1"/>
    </source>
</evidence>
<reference evidence="1 2" key="1">
    <citation type="submission" date="2023-01" db="EMBL/GenBank/DDBJ databases">
        <title>Analysis of 21 Apiospora genomes using comparative genomics revels a genus with tremendous synthesis potential of carbohydrate active enzymes and secondary metabolites.</title>
        <authorList>
            <person name="Sorensen T."/>
        </authorList>
    </citation>
    <scope>NUCLEOTIDE SEQUENCE [LARGE SCALE GENOMIC DNA]</scope>
    <source>
        <strain evidence="1 2">CBS 117206</strain>
    </source>
</reference>
<protein>
    <recommendedName>
        <fullName evidence="3">DUF5709 domain-containing protein</fullName>
    </recommendedName>
</protein>
<sequence>MLPGEVNPYWDPLTLSEVDCREGASDDEESRPWRVVAGVTSDEEADDFEDWDETQEDAEIAGLAAHLQLEENEMDMDD</sequence>
<organism evidence="1 2">
    <name type="scientific">Apiospora kogelbergensis</name>
    <dbReference type="NCBI Taxonomy" id="1337665"/>
    <lineage>
        <taxon>Eukaryota</taxon>
        <taxon>Fungi</taxon>
        <taxon>Dikarya</taxon>
        <taxon>Ascomycota</taxon>
        <taxon>Pezizomycotina</taxon>
        <taxon>Sordariomycetes</taxon>
        <taxon>Xylariomycetidae</taxon>
        <taxon>Amphisphaeriales</taxon>
        <taxon>Apiosporaceae</taxon>
        <taxon>Apiospora</taxon>
    </lineage>
</organism>
<dbReference type="EMBL" id="JAQQWP010000002">
    <property type="protein sequence ID" value="KAK8129724.1"/>
    <property type="molecule type" value="Genomic_DNA"/>
</dbReference>
<accession>A0AAW0R7F4</accession>
<evidence type="ECO:0008006" key="3">
    <source>
        <dbReference type="Google" id="ProtNLM"/>
    </source>
</evidence>
<keyword evidence="2" id="KW-1185">Reference proteome</keyword>
<gene>
    <name evidence="1" type="ORF">PG999_002104</name>
</gene>
<proteinExistence type="predicted"/>
<dbReference type="Proteomes" id="UP001392437">
    <property type="component" value="Unassembled WGS sequence"/>
</dbReference>
<name>A0AAW0R7F4_9PEZI</name>